<protein>
    <submittedName>
        <fullName evidence="2">Uncharacterized protein</fullName>
    </submittedName>
</protein>
<organism evidence="2 3">
    <name type="scientific">Nephila pilipes</name>
    <name type="common">Giant wood spider</name>
    <name type="synonym">Nephila maculata</name>
    <dbReference type="NCBI Taxonomy" id="299642"/>
    <lineage>
        <taxon>Eukaryota</taxon>
        <taxon>Metazoa</taxon>
        <taxon>Ecdysozoa</taxon>
        <taxon>Arthropoda</taxon>
        <taxon>Chelicerata</taxon>
        <taxon>Arachnida</taxon>
        <taxon>Araneae</taxon>
        <taxon>Araneomorphae</taxon>
        <taxon>Entelegynae</taxon>
        <taxon>Araneoidea</taxon>
        <taxon>Nephilidae</taxon>
        <taxon>Nephila</taxon>
    </lineage>
</organism>
<accession>A0A8X6NQQ7</accession>
<dbReference type="Proteomes" id="UP000887013">
    <property type="component" value="Unassembled WGS sequence"/>
</dbReference>
<name>A0A8X6NQQ7_NEPPI</name>
<dbReference type="EMBL" id="BMAW01060409">
    <property type="protein sequence ID" value="GFT26095.1"/>
    <property type="molecule type" value="Genomic_DNA"/>
</dbReference>
<evidence type="ECO:0000256" key="1">
    <source>
        <dbReference type="SAM" id="MobiDB-lite"/>
    </source>
</evidence>
<proteinExistence type="predicted"/>
<gene>
    <name evidence="2" type="ORF">NPIL_691731</name>
</gene>
<comment type="caution">
    <text evidence="2">The sequence shown here is derived from an EMBL/GenBank/DDBJ whole genome shotgun (WGS) entry which is preliminary data.</text>
</comment>
<evidence type="ECO:0000313" key="2">
    <source>
        <dbReference type="EMBL" id="GFT26095.1"/>
    </source>
</evidence>
<feature type="compositionally biased region" description="Polar residues" evidence="1">
    <location>
        <begin position="17"/>
        <end position="28"/>
    </location>
</feature>
<keyword evidence="3" id="KW-1185">Reference proteome</keyword>
<sequence length="123" mass="13622">MFQQPIPRLGNGAFGRTTATSKSQSTHLDATMAHCTETSTRAELEPEKRTRRIKRPAFLTPARTTEHVAHQRPNPETRPTRTEALHATRPPHLDLLSTSQSTIAPAPDSIRSIAVSSSTERLF</sequence>
<reference evidence="2" key="1">
    <citation type="submission" date="2020-08" db="EMBL/GenBank/DDBJ databases">
        <title>Multicomponent nature underlies the extraordinary mechanical properties of spider dragline silk.</title>
        <authorList>
            <person name="Kono N."/>
            <person name="Nakamura H."/>
            <person name="Mori M."/>
            <person name="Yoshida Y."/>
            <person name="Ohtoshi R."/>
            <person name="Malay A.D."/>
            <person name="Moran D.A.P."/>
            <person name="Tomita M."/>
            <person name="Numata K."/>
            <person name="Arakawa K."/>
        </authorList>
    </citation>
    <scope>NUCLEOTIDE SEQUENCE</scope>
</reference>
<feature type="region of interest" description="Disordered" evidence="1">
    <location>
        <begin position="1"/>
        <end position="95"/>
    </location>
</feature>
<feature type="compositionally biased region" description="Basic and acidic residues" evidence="1">
    <location>
        <begin position="64"/>
        <end position="86"/>
    </location>
</feature>
<evidence type="ECO:0000313" key="3">
    <source>
        <dbReference type="Proteomes" id="UP000887013"/>
    </source>
</evidence>
<dbReference type="AlphaFoldDB" id="A0A8X6NQQ7"/>